<reference evidence="1" key="1">
    <citation type="submission" date="2020-07" db="EMBL/GenBank/DDBJ databases">
        <authorList>
            <person name="Lin J."/>
        </authorList>
    </citation>
    <scope>NUCLEOTIDE SEQUENCE</scope>
</reference>
<accession>A0A6V7P5H9</accession>
<sequence length="295" mass="32340">MVLIPFSNESLRPLILASTRAILDSVVNSAKSIGAAEDDGVLRPCRSHFADEDGGSASAFASLRLKAGILRVVHEGAAQMRSLTSCRPSYSPCILLLRHFDVFANLSSNEGSPSDQAGITSEVASVIREFSNPLPEDDESYPAKDANGGLSINDEFIRDVIAQTLGFMPRDILALVADAGASFVQRVLIQSDIVEKRGSPEISSTSSMPIQDNNGVDKYESKHLGREDFSRALERSKKRNASALGTPKVPNVKWEDVGRLEEVKKSILDTVQIYKRCDDKYLAVFWQRIKLSLRI</sequence>
<evidence type="ECO:0000313" key="1">
    <source>
        <dbReference type="EMBL" id="CAD1825894.1"/>
    </source>
</evidence>
<protein>
    <submittedName>
        <fullName evidence="1">Uncharacterized protein</fullName>
    </submittedName>
</protein>
<dbReference type="GO" id="GO:0016558">
    <property type="term" value="P:protein import into peroxisome matrix"/>
    <property type="evidence" value="ECO:0007669"/>
    <property type="project" value="TreeGrafter"/>
</dbReference>
<gene>
    <name evidence="1" type="ORF">CB5_LOCUS9105</name>
</gene>
<dbReference type="GO" id="GO:0005778">
    <property type="term" value="C:peroxisomal membrane"/>
    <property type="evidence" value="ECO:0007669"/>
    <property type="project" value="TreeGrafter"/>
</dbReference>
<dbReference type="InterPro" id="IPR050168">
    <property type="entry name" value="AAA_ATPase_domain"/>
</dbReference>
<dbReference type="GO" id="GO:0005829">
    <property type="term" value="C:cytosol"/>
    <property type="evidence" value="ECO:0007669"/>
    <property type="project" value="TreeGrafter"/>
</dbReference>
<organism evidence="1">
    <name type="scientific">Ananas comosus var. bracteatus</name>
    <name type="common">red pineapple</name>
    <dbReference type="NCBI Taxonomy" id="296719"/>
    <lineage>
        <taxon>Eukaryota</taxon>
        <taxon>Viridiplantae</taxon>
        <taxon>Streptophyta</taxon>
        <taxon>Embryophyta</taxon>
        <taxon>Tracheophyta</taxon>
        <taxon>Spermatophyta</taxon>
        <taxon>Magnoliopsida</taxon>
        <taxon>Liliopsida</taxon>
        <taxon>Poales</taxon>
        <taxon>Bromeliaceae</taxon>
        <taxon>Bromelioideae</taxon>
        <taxon>Ananas</taxon>
    </lineage>
</organism>
<dbReference type="EMBL" id="LR862145">
    <property type="protein sequence ID" value="CAD1825894.1"/>
    <property type="molecule type" value="Genomic_DNA"/>
</dbReference>
<proteinExistence type="predicted"/>
<dbReference type="AlphaFoldDB" id="A0A6V7P5H9"/>
<dbReference type="PANTHER" id="PTHR23077">
    <property type="entry name" value="AAA-FAMILY ATPASE"/>
    <property type="match status" value="1"/>
</dbReference>
<dbReference type="GO" id="GO:0016887">
    <property type="term" value="F:ATP hydrolysis activity"/>
    <property type="evidence" value="ECO:0007669"/>
    <property type="project" value="TreeGrafter"/>
</dbReference>
<dbReference type="PANTHER" id="PTHR23077:SF9">
    <property type="entry name" value="PEROXISOMAL ATPASE PEX6"/>
    <property type="match status" value="1"/>
</dbReference>
<name>A0A6V7P5H9_ANACO</name>